<dbReference type="KEGG" id="ols:Olsu_0112"/>
<dbReference type="GO" id="GO:0005829">
    <property type="term" value="C:cytosol"/>
    <property type="evidence" value="ECO:0007669"/>
    <property type="project" value="TreeGrafter"/>
</dbReference>
<evidence type="ECO:0000313" key="4">
    <source>
        <dbReference type="EMBL" id="ADK67244.1"/>
    </source>
</evidence>
<dbReference type="STRING" id="633147.Olsu_0112"/>
<protein>
    <submittedName>
        <fullName evidence="4">Ketose-bisphosphate aldolase class-II</fullName>
    </submittedName>
</protein>
<dbReference type="HOGENOM" id="CLU_040088_1_0_11"/>
<dbReference type="GO" id="GO:0008270">
    <property type="term" value="F:zinc ion binding"/>
    <property type="evidence" value="ECO:0007669"/>
    <property type="project" value="InterPro"/>
</dbReference>
<dbReference type="GO" id="GO:0009025">
    <property type="term" value="F:tagatose-bisphosphate aldolase activity"/>
    <property type="evidence" value="ECO:0007669"/>
    <property type="project" value="TreeGrafter"/>
</dbReference>
<dbReference type="AlphaFoldDB" id="E1QXY0"/>
<dbReference type="PIRSF" id="PIRSF001359">
    <property type="entry name" value="F_bP_aldolase_II"/>
    <property type="match status" value="1"/>
</dbReference>
<evidence type="ECO:0000256" key="1">
    <source>
        <dbReference type="PIRSR" id="PIRSR001359-1"/>
    </source>
</evidence>
<organism evidence="4 5">
    <name type="scientific">Olsenella uli (strain ATCC 49627 / DSM 7084 / CCUG 31166 / CIP 109912 / JCM 12494 / LMG 11480 / NCIMB 702895 / VPI D76D-27C)</name>
    <name type="common">Lactobacillus uli</name>
    <dbReference type="NCBI Taxonomy" id="633147"/>
    <lineage>
        <taxon>Bacteria</taxon>
        <taxon>Bacillati</taxon>
        <taxon>Actinomycetota</taxon>
        <taxon>Coriobacteriia</taxon>
        <taxon>Coriobacteriales</taxon>
        <taxon>Atopobiaceae</taxon>
        <taxon>Olsenella</taxon>
    </lineage>
</organism>
<keyword evidence="3" id="KW-0862">Zinc</keyword>
<dbReference type="PANTHER" id="PTHR30304">
    <property type="entry name" value="D-TAGATOSE-1,6-BISPHOSPHATE ALDOLASE"/>
    <property type="match status" value="1"/>
</dbReference>
<accession>E1QXY0</accession>
<evidence type="ECO:0000256" key="3">
    <source>
        <dbReference type="PIRSR" id="PIRSR001359-3"/>
    </source>
</evidence>
<gene>
    <name evidence="4" type="ordered locus">Olsu_0112</name>
</gene>
<dbReference type="Gene3D" id="3.20.20.70">
    <property type="entry name" value="Aldolase class I"/>
    <property type="match status" value="1"/>
</dbReference>
<dbReference type="eggNOG" id="COG0191">
    <property type="taxonomic scope" value="Bacteria"/>
</dbReference>
<feature type="binding site" evidence="3">
    <location>
        <position position="184"/>
    </location>
    <ligand>
        <name>Zn(2+)</name>
        <dbReference type="ChEBI" id="CHEBI:29105"/>
        <label>1</label>
        <note>catalytic</note>
    </ligand>
</feature>
<feature type="binding site" evidence="2">
    <location>
        <begin position="234"/>
        <end position="237"/>
    </location>
    <ligand>
        <name>dihydroxyacetone phosphate</name>
        <dbReference type="ChEBI" id="CHEBI:57642"/>
    </ligand>
</feature>
<dbReference type="SUPFAM" id="SSF51569">
    <property type="entry name" value="Aldolase"/>
    <property type="match status" value="1"/>
</dbReference>
<feature type="binding site" evidence="2">
    <location>
        <begin position="213"/>
        <end position="215"/>
    </location>
    <ligand>
        <name>dihydroxyacetone phosphate</name>
        <dbReference type="ChEBI" id="CHEBI:57642"/>
    </ligand>
</feature>
<dbReference type="Pfam" id="PF01116">
    <property type="entry name" value="F_bP_aldolase"/>
    <property type="match status" value="1"/>
</dbReference>
<dbReference type="GO" id="GO:0005975">
    <property type="term" value="P:carbohydrate metabolic process"/>
    <property type="evidence" value="ECO:0007669"/>
    <property type="project" value="InterPro"/>
</dbReference>
<reference evidence="4 5" key="1">
    <citation type="journal article" date="2010" name="Stand. Genomic Sci.">
        <title>Complete genome sequence of Olsenella uli type strain (VPI D76D-27C).</title>
        <authorList>
            <person name="Goker M."/>
            <person name="Held B."/>
            <person name="Lucas S."/>
            <person name="Nolan M."/>
            <person name="Yasawong M."/>
            <person name="Glavina Del Rio T."/>
            <person name="Tice H."/>
            <person name="Cheng J.F."/>
            <person name="Bruce D."/>
            <person name="Detter J.C."/>
            <person name="Tapia R."/>
            <person name="Han C."/>
            <person name="Goodwin L."/>
            <person name="Pitluck S."/>
            <person name="Liolios K."/>
            <person name="Ivanova N."/>
            <person name="Mavromatis K."/>
            <person name="Mikhailova N."/>
            <person name="Pati A."/>
            <person name="Chen A."/>
            <person name="Palaniappan K."/>
            <person name="Land M."/>
            <person name="Hauser L."/>
            <person name="Chang Y.J."/>
            <person name="Jeffries C.D."/>
            <person name="Rohde M."/>
            <person name="Sikorski J."/>
            <person name="Pukall R."/>
            <person name="Woyke T."/>
            <person name="Bristow J."/>
            <person name="Eisen J.A."/>
            <person name="Markowitz V."/>
            <person name="Hugenholtz P."/>
            <person name="Kyrpides N.C."/>
            <person name="Klenk H.P."/>
            <person name="Lapidus A."/>
        </authorList>
    </citation>
    <scope>NUCLEOTIDE SEQUENCE [LARGE SCALE GENOMIC DNA]</scope>
    <source>
        <strain evidence="5">ATCC 49627 / DSM 7084 / CIP 109912 / JCM 12494 / NCIMB 702895 / VPI D76D-27C</strain>
    </source>
</reference>
<evidence type="ECO:0000313" key="5">
    <source>
        <dbReference type="Proteomes" id="UP000000333"/>
    </source>
</evidence>
<dbReference type="OrthoDB" id="9803995at2"/>
<feature type="active site" description="Proton donor" evidence="1">
    <location>
        <position position="81"/>
    </location>
</feature>
<name>E1QXY0_OLSUV</name>
<dbReference type="InterPro" id="IPR013785">
    <property type="entry name" value="Aldolase_TIM"/>
</dbReference>
<dbReference type="PANTHER" id="PTHR30304:SF0">
    <property type="entry name" value="D-TAGATOSE-1,6-BISPHOSPHATE ALDOLASE SUBUNIT GATY-RELATED"/>
    <property type="match status" value="1"/>
</dbReference>
<feature type="binding site" evidence="3">
    <location>
        <position position="212"/>
    </location>
    <ligand>
        <name>Zn(2+)</name>
        <dbReference type="ChEBI" id="CHEBI:29105"/>
        <label>1</label>
        <note>catalytic</note>
    </ligand>
</feature>
<comment type="cofactor">
    <cofactor evidence="3">
        <name>Zn(2+)</name>
        <dbReference type="ChEBI" id="CHEBI:29105"/>
    </cofactor>
    <text evidence="3">Binds 2 Zn(2+) ions per subunit. One is catalytic and the other provides a structural contribution.</text>
</comment>
<feature type="binding site" evidence="3">
    <location>
        <position position="103"/>
    </location>
    <ligand>
        <name>Zn(2+)</name>
        <dbReference type="ChEBI" id="CHEBI:29105"/>
        <label>2</label>
    </ligand>
</feature>
<sequence length="295" mass="32002">MIINLRDICAVAEQNNMAIASFNVPSFEALRAAIDVAEETDHPVILSHAEGHEPLAPLDSIGPVMVALAERSSAMLCVHLDHCEHLSYMRRALEIGFTGAMYDGSFEPYEVNLENSQRAAEMCSGFDCGIECELGSMGSREAGQRDEGGTAEESGAVYTDPDQAADFIASTGTDILACSFGTVHGIYKGEPHLNFKVLTDIRDRVKIPLVMHGGSGVSDEDYKKAIDSGIRKINYYTYGVKYAGEAACAEMEAKRSKSADAIVYWHDLTSAAYSRLVEDFDHVVKVFANGAKQLA</sequence>
<feature type="binding site" evidence="2">
    <location>
        <position position="185"/>
    </location>
    <ligand>
        <name>dihydroxyacetone phosphate</name>
        <dbReference type="ChEBI" id="CHEBI:57642"/>
    </ligand>
</feature>
<dbReference type="InterPro" id="IPR050246">
    <property type="entry name" value="Class_II_FBP_aldolase"/>
</dbReference>
<feature type="binding site" evidence="3">
    <location>
        <position position="133"/>
    </location>
    <ligand>
        <name>Zn(2+)</name>
        <dbReference type="ChEBI" id="CHEBI:29105"/>
        <label>2</label>
    </ligand>
</feature>
<dbReference type="InterPro" id="IPR000771">
    <property type="entry name" value="FBA_II"/>
</dbReference>
<proteinExistence type="predicted"/>
<dbReference type="GeneID" id="78511591"/>
<dbReference type="Proteomes" id="UP000000333">
    <property type="component" value="Chromosome"/>
</dbReference>
<dbReference type="RefSeq" id="WP_013250996.1">
    <property type="nucleotide sequence ID" value="NC_014363.1"/>
</dbReference>
<dbReference type="EMBL" id="CP002106">
    <property type="protein sequence ID" value="ADK67244.1"/>
    <property type="molecule type" value="Genomic_DNA"/>
</dbReference>
<evidence type="ECO:0000256" key="2">
    <source>
        <dbReference type="PIRSR" id="PIRSR001359-2"/>
    </source>
</evidence>
<keyword evidence="3" id="KW-0479">Metal-binding</keyword>
<keyword evidence="5" id="KW-1185">Reference proteome</keyword>
<feature type="binding site" evidence="3">
    <location>
        <position position="82"/>
    </location>
    <ligand>
        <name>Zn(2+)</name>
        <dbReference type="ChEBI" id="CHEBI:29105"/>
        <label>1</label>
        <note>catalytic</note>
    </ligand>
</feature>